<dbReference type="Gene3D" id="3.40.640.10">
    <property type="entry name" value="Type I PLP-dependent aspartate aminotransferase-like (Major domain)"/>
    <property type="match status" value="1"/>
</dbReference>
<organism evidence="9 10">
    <name type="scientific">Methanothermobacter tenebrarum</name>
    <dbReference type="NCBI Taxonomy" id="680118"/>
    <lineage>
        <taxon>Archaea</taxon>
        <taxon>Methanobacteriati</taxon>
        <taxon>Methanobacteriota</taxon>
        <taxon>Methanomada group</taxon>
        <taxon>Methanobacteria</taxon>
        <taxon>Methanobacteriales</taxon>
        <taxon>Methanobacteriaceae</taxon>
        <taxon>Methanothermobacter</taxon>
    </lineage>
</organism>
<dbReference type="OrthoDB" id="372018at2157"/>
<gene>
    <name evidence="9" type="ORF">DPC56_04270</name>
</gene>
<keyword evidence="6" id="KW-0663">Pyridoxal phosphate</keyword>
<evidence type="ECO:0000313" key="10">
    <source>
        <dbReference type="Proteomes" id="UP000249782"/>
    </source>
</evidence>
<evidence type="ECO:0000259" key="8">
    <source>
        <dbReference type="Pfam" id="PF00155"/>
    </source>
</evidence>
<dbReference type="InterPro" id="IPR050596">
    <property type="entry name" value="AspAT/PAT-like"/>
</dbReference>
<dbReference type="InterPro" id="IPR015424">
    <property type="entry name" value="PyrdxlP-dep_Trfase"/>
</dbReference>
<dbReference type="InterPro" id="IPR015421">
    <property type="entry name" value="PyrdxlP-dep_Trfase_major"/>
</dbReference>
<evidence type="ECO:0000313" key="9">
    <source>
        <dbReference type="EMBL" id="RAO79145.1"/>
    </source>
</evidence>
<dbReference type="NCBIfam" id="NF004870">
    <property type="entry name" value="PRK06225.1"/>
    <property type="match status" value="1"/>
</dbReference>
<comment type="caution">
    <text evidence="9">The sequence shown here is derived from an EMBL/GenBank/DDBJ whole genome shotgun (WGS) entry which is preliminary data.</text>
</comment>
<dbReference type="PANTHER" id="PTHR46383:SF1">
    <property type="entry name" value="ASPARTATE AMINOTRANSFERASE"/>
    <property type="match status" value="1"/>
</dbReference>
<proteinExistence type="inferred from homology"/>
<dbReference type="CDD" id="cd00609">
    <property type="entry name" value="AAT_like"/>
    <property type="match status" value="1"/>
</dbReference>
<dbReference type="PANTHER" id="PTHR46383">
    <property type="entry name" value="ASPARTATE AMINOTRANSFERASE"/>
    <property type="match status" value="1"/>
</dbReference>
<dbReference type="InterPro" id="IPR015422">
    <property type="entry name" value="PyrdxlP-dep_Trfase_small"/>
</dbReference>
<dbReference type="PROSITE" id="PS00105">
    <property type="entry name" value="AA_TRANSFER_CLASS_1"/>
    <property type="match status" value="1"/>
</dbReference>
<keyword evidence="5 7" id="KW-0808">Transferase</keyword>
<dbReference type="InterPro" id="IPR004839">
    <property type="entry name" value="Aminotransferase_I/II_large"/>
</dbReference>
<protein>
    <recommendedName>
        <fullName evidence="7">Aminotransferase</fullName>
        <ecNumber evidence="7">2.6.1.-</ecNumber>
    </recommendedName>
</protein>
<keyword evidence="10" id="KW-1185">Reference proteome</keyword>
<evidence type="ECO:0000256" key="2">
    <source>
        <dbReference type="ARBA" id="ARBA00007441"/>
    </source>
</evidence>
<evidence type="ECO:0000256" key="7">
    <source>
        <dbReference type="RuleBase" id="RU000481"/>
    </source>
</evidence>
<evidence type="ECO:0000256" key="3">
    <source>
        <dbReference type="ARBA" id="ARBA00011738"/>
    </source>
</evidence>
<comment type="similarity">
    <text evidence="2 7">Belongs to the class-I pyridoxal-phosphate-dependent aminotransferase family.</text>
</comment>
<sequence>MISPKKYHKTVKIPPNGFKSINEFFNHVFKDKEMIWMGQNTNHLNDHNEIKEAMIEFIKSNEYCKYPPPEGFPELQELILKDLGLKNGFESLITAGGTESLYLTMHSYIELGDSIITSDPGYLIIENFARRFGAKVTSVHIYNKECSYKLTPKLARDNIDNKTKIISLIDPLNPLGSSYTKDEIKEFAEIAEEKDLYLLHDVTYRDFAKKHYLAAKYAPERTLTIYSFSKICGMAGLRIGGIITVPEMMEPLKAVIINDLGTNALSQIGAIKALKTKKKWIKRVRERTYKNQKIIKKAVDEVEGTFIPVYPSNANMMAIDIYDTGVSPDDLTEYLLKRKIFVRQGSYTSRFYGNRYIRLSFSIPKEQVKIFAENFIDLMGFLRS</sequence>
<dbReference type="EMBL" id="QLOE01000004">
    <property type="protein sequence ID" value="RAO79145.1"/>
    <property type="molecule type" value="Genomic_DNA"/>
</dbReference>
<dbReference type="Gene3D" id="3.90.1150.10">
    <property type="entry name" value="Aspartate Aminotransferase, domain 1"/>
    <property type="match status" value="1"/>
</dbReference>
<dbReference type="GO" id="GO:0030170">
    <property type="term" value="F:pyridoxal phosphate binding"/>
    <property type="evidence" value="ECO:0007669"/>
    <property type="project" value="InterPro"/>
</dbReference>
<reference evidence="9 10" key="1">
    <citation type="submission" date="2018-06" db="EMBL/GenBank/DDBJ databases">
        <title>Draft genome sequence of hyperthermophilic methanogen Methanothermobacter tenebrarum sp. MCM-B 1447.</title>
        <authorList>
            <person name="Pore S.D."/>
            <person name="Dagar S."/>
            <person name="Dhakephalkar P.K."/>
        </authorList>
    </citation>
    <scope>NUCLEOTIDE SEQUENCE [LARGE SCALE GENOMIC DNA]</scope>
    <source>
        <strain evidence="9 10">MCM B 1447</strain>
    </source>
</reference>
<dbReference type="GO" id="GO:0006520">
    <property type="term" value="P:amino acid metabolic process"/>
    <property type="evidence" value="ECO:0007669"/>
    <property type="project" value="InterPro"/>
</dbReference>
<dbReference type="Pfam" id="PF00155">
    <property type="entry name" value="Aminotran_1_2"/>
    <property type="match status" value="1"/>
</dbReference>
<dbReference type="GO" id="GO:0008483">
    <property type="term" value="F:transaminase activity"/>
    <property type="evidence" value="ECO:0007669"/>
    <property type="project" value="UniProtKB-KW"/>
</dbReference>
<dbReference type="EC" id="2.6.1.-" evidence="7"/>
<dbReference type="AlphaFoldDB" id="A0A328PH39"/>
<dbReference type="RefSeq" id="WP_112093832.1">
    <property type="nucleotide sequence ID" value="NZ_QLOE01000004.1"/>
</dbReference>
<evidence type="ECO:0000256" key="6">
    <source>
        <dbReference type="ARBA" id="ARBA00022898"/>
    </source>
</evidence>
<dbReference type="SUPFAM" id="SSF53383">
    <property type="entry name" value="PLP-dependent transferases"/>
    <property type="match status" value="1"/>
</dbReference>
<feature type="domain" description="Aminotransferase class I/classII large" evidence="8">
    <location>
        <begin position="33"/>
        <end position="374"/>
    </location>
</feature>
<dbReference type="Proteomes" id="UP000249782">
    <property type="component" value="Unassembled WGS sequence"/>
</dbReference>
<accession>A0A328PH39</accession>
<evidence type="ECO:0000256" key="1">
    <source>
        <dbReference type="ARBA" id="ARBA00001933"/>
    </source>
</evidence>
<evidence type="ECO:0000256" key="4">
    <source>
        <dbReference type="ARBA" id="ARBA00022576"/>
    </source>
</evidence>
<evidence type="ECO:0000256" key="5">
    <source>
        <dbReference type="ARBA" id="ARBA00022679"/>
    </source>
</evidence>
<dbReference type="InterPro" id="IPR004838">
    <property type="entry name" value="NHTrfase_class1_PyrdxlP-BS"/>
</dbReference>
<name>A0A328PH39_9EURY</name>
<comment type="cofactor">
    <cofactor evidence="1 7">
        <name>pyridoxal 5'-phosphate</name>
        <dbReference type="ChEBI" id="CHEBI:597326"/>
    </cofactor>
</comment>
<keyword evidence="4 7" id="KW-0032">Aminotransferase</keyword>
<comment type="subunit">
    <text evidence="3">Homodimer.</text>
</comment>